<dbReference type="InterPro" id="IPR011608">
    <property type="entry name" value="PRD"/>
</dbReference>
<dbReference type="RefSeq" id="WP_353949105.1">
    <property type="nucleotide sequence ID" value="NZ_CP159510.1"/>
</dbReference>
<dbReference type="SMART" id="SM01061">
    <property type="entry name" value="CAT_RBD"/>
    <property type="match status" value="1"/>
</dbReference>
<dbReference type="Gene3D" id="2.30.24.10">
    <property type="entry name" value="CAT RNA-binding domain"/>
    <property type="match status" value="1"/>
</dbReference>
<keyword evidence="1" id="KW-0677">Repeat</keyword>
<dbReference type="NCBIfam" id="NF046042">
    <property type="entry name" value="LicT"/>
    <property type="match status" value="1"/>
</dbReference>
<dbReference type="Gene3D" id="1.10.1790.10">
    <property type="entry name" value="PRD domain"/>
    <property type="match status" value="2"/>
</dbReference>
<evidence type="ECO:0000259" key="2">
    <source>
        <dbReference type="PROSITE" id="PS51372"/>
    </source>
</evidence>
<evidence type="ECO:0000256" key="1">
    <source>
        <dbReference type="ARBA" id="ARBA00022737"/>
    </source>
</evidence>
<dbReference type="SUPFAM" id="SSF50151">
    <property type="entry name" value="SacY-like RNA-binding domain"/>
    <property type="match status" value="1"/>
</dbReference>
<gene>
    <name evidence="3" type="primary">licT</name>
    <name evidence="3" type="ORF">ABNN70_06055</name>
</gene>
<dbReference type="InterPro" id="IPR050661">
    <property type="entry name" value="BglG_antiterminators"/>
</dbReference>
<dbReference type="EMBL" id="CP159510">
    <property type="protein sequence ID" value="XCJ18021.1"/>
    <property type="molecule type" value="Genomic_DNA"/>
</dbReference>
<dbReference type="GO" id="GO:0006355">
    <property type="term" value="P:regulation of DNA-templated transcription"/>
    <property type="evidence" value="ECO:0007669"/>
    <property type="project" value="InterPro"/>
</dbReference>
<name>A0AAU8IJ74_9BACL</name>
<dbReference type="SUPFAM" id="SSF63520">
    <property type="entry name" value="PTS-regulatory domain, PRD"/>
    <property type="match status" value="2"/>
</dbReference>
<proteinExistence type="predicted"/>
<dbReference type="GO" id="GO:0003723">
    <property type="term" value="F:RNA binding"/>
    <property type="evidence" value="ECO:0007669"/>
    <property type="project" value="InterPro"/>
</dbReference>
<protein>
    <submittedName>
        <fullName evidence="3">BglG family transcription antiterminator LicT</fullName>
    </submittedName>
</protein>
<dbReference type="Pfam" id="PF03123">
    <property type="entry name" value="CAT_RBD"/>
    <property type="match status" value="1"/>
</dbReference>
<reference evidence="3" key="1">
    <citation type="submission" date="2024-06" db="EMBL/GenBank/DDBJ databases">
        <authorList>
            <person name="Fan A."/>
            <person name="Zhang F.Y."/>
            <person name="Zhang L."/>
        </authorList>
    </citation>
    <scope>NUCLEOTIDE SEQUENCE</scope>
    <source>
        <strain evidence="3">Y61</strain>
    </source>
</reference>
<evidence type="ECO:0000313" key="3">
    <source>
        <dbReference type="EMBL" id="XCJ18021.1"/>
    </source>
</evidence>
<dbReference type="Pfam" id="PF00874">
    <property type="entry name" value="PRD"/>
    <property type="match status" value="2"/>
</dbReference>
<feature type="domain" description="PRD" evidence="2">
    <location>
        <begin position="171"/>
        <end position="282"/>
    </location>
</feature>
<dbReference type="InterPro" id="IPR036650">
    <property type="entry name" value="CAT_RNA-bd_dom_sf"/>
</dbReference>
<sequence length="286" mass="34122">MRIKKIYNNNVLLAENDKHVEKVVMGRGIAFKKRADEEVDTSKIEKTFILEKNEWSRTFEQLLNEIPAGYFEIADEIIRYAQSALGAQFSKYIYLTLTDHISFALRRHREHIDMRNALIWEIKKFYKDEFAAGVTALDIIKRRTGEQLPEDEAGFIALHFVNAQIEGQRMQQTMEMTGITNDILNIVKYYFHTELDENSLNYERFVTHLRFFNQRLFHREQIQSDGDDFLHEQVKKKYPDAYSCTNRIKAYFKRSFDFDISIDEQIYLTIHIHRVTDRRKRLESKT</sequence>
<accession>A0AAU8IJ74</accession>
<dbReference type="InterPro" id="IPR036634">
    <property type="entry name" value="PRD_sf"/>
</dbReference>
<dbReference type="InterPro" id="IPR004341">
    <property type="entry name" value="CAT_RNA-bd_dom"/>
</dbReference>
<dbReference type="PANTHER" id="PTHR30185">
    <property type="entry name" value="CRYPTIC BETA-GLUCOSIDE BGL OPERON ANTITERMINATOR"/>
    <property type="match status" value="1"/>
</dbReference>
<dbReference type="PROSITE" id="PS51372">
    <property type="entry name" value="PRD_2"/>
    <property type="match status" value="2"/>
</dbReference>
<dbReference type="PANTHER" id="PTHR30185:SF15">
    <property type="entry name" value="CRYPTIC BETA-GLUCOSIDE BGL OPERON ANTITERMINATOR"/>
    <property type="match status" value="1"/>
</dbReference>
<dbReference type="AlphaFoldDB" id="A0AAU8IJ74"/>
<organism evidence="3">
    <name type="scientific">Sporolactobacillus sp. Y61</name>
    <dbReference type="NCBI Taxonomy" id="3160863"/>
    <lineage>
        <taxon>Bacteria</taxon>
        <taxon>Bacillati</taxon>
        <taxon>Bacillota</taxon>
        <taxon>Bacilli</taxon>
        <taxon>Bacillales</taxon>
        <taxon>Sporolactobacillaceae</taxon>
        <taxon>Sporolactobacillus</taxon>
    </lineage>
</organism>
<feature type="domain" description="PRD" evidence="2">
    <location>
        <begin position="65"/>
        <end position="170"/>
    </location>
</feature>